<dbReference type="InterPro" id="IPR005184">
    <property type="entry name" value="DUF306_Meta_HslJ"/>
</dbReference>
<comment type="caution">
    <text evidence="2">The sequence shown here is derived from an EMBL/GenBank/DDBJ whole genome shotgun (WGS) entry which is preliminary data.</text>
</comment>
<dbReference type="EMBL" id="JAVDTS010000001">
    <property type="protein sequence ID" value="MDR6835204.1"/>
    <property type="molecule type" value="Genomic_DNA"/>
</dbReference>
<evidence type="ECO:0000313" key="3">
    <source>
        <dbReference type="EMBL" id="MDR6835204.1"/>
    </source>
</evidence>
<evidence type="ECO:0000313" key="2">
    <source>
        <dbReference type="EMBL" id="MDR6764767.1"/>
    </source>
</evidence>
<organism evidence="2 5">
    <name type="scientific">Acidovorax delafieldii</name>
    <name type="common">Pseudomonas delafieldii</name>
    <dbReference type="NCBI Taxonomy" id="47920"/>
    <lineage>
        <taxon>Bacteria</taxon>
        <taxon>Pseudomonadati</taxon>
        <taxon>Pseudomonadota</taxon>
        <taxon>Betaproteobacteria</taxon>
        <taxon>Burkholderiales</taxon>
        <taxon>Comamonadaceae</taxon>
        <taxon>Acidovorax</taxon>
    </lineage>
</organism>
<dbReference type="PANTHER" id="PTHR38013">
    <property type="entry name" value="GLYCOPROTEIN/POLYSACCHARIDE METABOLISM"/>
    <property type="match status" value="1"/>
</dbReference>
<dbReference type="Proteomes" id="UP001253458">
    <property type="component" value="Unassembled WGS sequence"/>
</dbReference>
<dbReference type="InterPro" id="IPR039366">
    <property type="entry name" value="Pilotin"/>
</dbReference>
<dbReference type="PANTHER" id="PTHR38013:SF1">
    <property type="entry name" value="GLYCOPROTEIN_POLYSACCHARIDE METABOLISM"/>
    <property type="match status" value="1"/>
</dbReference>
<feature type="domain" description="DUF306" evidence="1">
    <location>
        <begin position="129"/>
        <end position="238"/>
    </location>
</feature>
<evidence type="ECO:0000313" key="4">
    <source>
        <dbReference type="Proteomes" id="UP001249076"/>
    </source>
</evidence>
<dbReference type="AlphaFoldDB" id="A0AAJ2BM79"/>
<dbReference type="Gene3D" id="2.40.128.270">
    <property type="match status" value="1"/>
</dbReference>
<evidence type="ECO:0000313" key="5">
    <source>
        <dbReference type="Proteomes" id="UP001253458"/>
    </source>
</evidence>
<dbReference type="Proteomes" id="UP001249076">
    <property type="component" value="Unassembled WGS sequence"/>
</dbReference>
<keyword evidence="2" id="KW-0449">Lipoprotein</keyword>
<dbReference type="RefSeq" id="WP_310045717.1">
    <property type="nucleotide sequence ID" value="NZ_JAVDTL010000001.1"/>
</dbReference>
<evidence type="ECO:0000259" key="1">
    <source>
        <dbReference type="Pfam" id="PF03724"/>
    </source>
</evidence>
<dbReference type="Pfam" id="PF03724">
    <property type="entry name" value="META"/>
    <property type="match status" value="1"/>
</dbReference>
<gene>
    <name evidence="2" type="ORF">J2W88_000025</name>
    <name evidence="3" type="ORF">J2W93_000025</name>
</gene>
<sequence>MTRPPEPDAVVTGVALSRERVMLPPEAVFEATLLDVTQPDQPPIVLGRQRRQPAGQPPYALWIPYPSARFAPKGRYEVRTKVTLEGRLLLASDKRYPVPQDAAYRHVDVQMQRLLPLAATVEASVPLLLTHWLLVEMAGEALSRTADGAAVPHLVFQAEEARVTGSGGCNRFLADYDWQPQSGRLRMAQLVSNISLCLQSSGLEAQYFESLLAVRGFRQVGTQLLLQGAGGEPLLRFEAIETPLS</sequence>
<dbReference type="InterPro" id="IPR053196">
    <property type="entry name" value="Lipoprotein_YbaY-like"/>
</dbReference>
<dbReference type="InterPro" id="IPR038670">
    <property type="entry name" value="HslJ-like_sf"/>
</dbReference>
<name>A0AAJ2BM79_ACIDE</name>
<keyword evidence="4" id="KW-1185">Reference proteome</keyword>
<dbReference type="Pfam" id="PF09619">
    <property type="entry name" value="YscW"/>
    <property type="match status" value="1"/>
</dbReference>
<proteinExistence type="predicted"/>
<reference evidence="2 4" key="1">
    <citation type="submission" date="2023-07" db="EMBL/GenBank/DDBJ databases">
        <title>Sorghum-associated microbial communities from plants grown in Nebraska, USA.</title>
        <authorList>
            <person name="Schachtman D."/>
        </authorList>
    </citation>
    <scope>NUCLEOTIDE SEQUENCE</scope>
    <source>
        <strain evidence="3 4">BE105</strain>
        <strain evidence="2">BE69</strain>
    </source>
</reference>
<dbReference type="EMBL" id="JAVDTL010000001">
    <property type="protein sequence ID" value="MDR6764767.1"/>
    <property type="molecule type" value="Genomic_DNA"/>
</dbReference>
<accession>A0AAJ2BM79</accession>
<protein>
    <submittedName>
        <fullName evidence="2">Lipoprotein</fullName>
    </submittedName>
</protein>